<feature type="region of interest" description="Disordered" evidence="2">
    <location>
        <begin position="166"/>
        <end position="209"/>
    </location>
</feature>
<dbReference type="Pfam" id="PF13411">
    <property type="entry name" value="MerR_1"/>
    <property type="match status" value="1"/>
</dbReference>
<reference evidence="4 5" key="1">
    <citation type="journal article" date="2021" name="Arch. Microbiol.">
        <title>Myceligenerans indicum sp. nov., an actinobacterium isolated from mangrove sediment of Sundarbans, India.</title>
        <authorList>
            <person name="Asha K."/>
            <person name="Bhadury P."/>
        </authorList>
    </citation>
    <scope>NUCLEOTIDE SEQUENCE [LARGE SCALE GENOMIC DNA]</scope>
    <source>
        <strain evidence="4 5">I2</strain>
    </source>
</reference>
<keyword evidence="5" id="KW-1185">Reference proteome</keyword>
<dbReference type="InterPro" id="IPR047057">
    <property type="entry name" value="MerR_fam"/>
</dbReference>
<organism evidence="4 5">
    <name type="scientific">Myceligenerans indicum</name>
    <dbReference type="NCBI Taxonomy" id="2593663"/>
    <lineage>
        <taxon>Bacteria</taxon>
        <taxon>Bacillati</taxon>
        <taxon>Actinomycetota</taxon>
        <taxon>Actinomycetes</taxon>
        <taxon>Micrococcales</taxon>
        <taxon>Promicromonosporaceae</taxon>
        <taxon>Myceligenerans</taxon>
    </lineage>
</organism>
<accession>A0ABS1LN68</accession>
<dbReference type="RefSeq" id="WP_201849141.1">
    <property type="nucleotide sequence ID" value="NZ_JABBYC010000034.1"/>
</dbReference>
<feature type="compositionally biased region" description="Basic and acidic residues" evidence="2">
    <location>
        <begin position="194"/>
        <end position="209"/>
    </location>
</feature>
<evidence type="ECO:0000259" key="3">
    <source>
        <dbReference type="PROSITE" id="PS50937"/>
    </source>
</evidence>
<evidence type="ECO:0000313" key="4">
    <source>
        <dbReference type="EMBL" id="MBL0887722.1"/>
    </source>
</evidence>
<dbReference type="SMART" id="SM00422">
    <property type="entry name" value="HTH_MERR"/>
    <property type="match status" value="1"/>
</dbReference>
<sequence length="209" mass="22609">MNTHGEVRAAGEPIPHGAQGLLFGEDLTEQDASTGYRGTTACSVAGITYRQLDYWARTGLVEPSIKPATGSGTHRLYSFRDILVLKVVKRLLDTGVSLQQIRTAVTHLRERGVEDLAQITLMSDGASVYECMSADEVVDLVQGGQGVFGIAVGRVWREIEGTLSELPTETFGAPESGEAEDDGLTQPLAGSDDEFTRRRLQRDKTRNAG</sequence>
<evidence type="ECO:0000256" key="2">
    <source>
        <dbReference type="SAM" id="MobiDB-lite"/>
    </source>
</evidence>
<gene>
    <name evidence="4" type="ORF">HGK34_15790</name>
</gene>
<dbReference type="Proteomes" id="UP000675409">
    <property type="component" value="Unassembled WGS sequence"/>
</dbReference>
<evidence type="ECO:0000256" key="1">
    <source>
        <dbReference type="ARBA" id="ARBA00023125"/>
    </source>
</evidence>
<dbReference type="PANTHER" id="PTHR30204:SF3">
    <property type="entry name" value="HTH MERR-TYPE DOMAIN-CONTAINING PROTEIN"/>
    <property type="match status" value="1"/>
</dbReference>
<dbReference type="SUPFAM" id="SSF46955">
    <property type="entry name" value="Putative DNA-binding domain"/>
    <property type="match status" value="1"/>
</dbReference>
<dbReference type="EMBL" id="JABBYC010000034">
    <property type="protein sequence ID" value="MBL0887722.1"/>
    <property type="molecule type" value="Genomic_DNA"/>
</dbReference>
<dbReference type="PANTHER" id="PTHR30204">
    <property type="entry name" value="REDOX-CYCLING DRUG-SENSING TRANSCRIPTIONAL ACTIVATOR SOXR"/>
    <property type="match status" value="1"/>
</dbReference>
<name>A0ABS1LN68_9MICO</name>
<proteinExistence type="predicted"/>
<dbReference type="Gene3D" id="1.10.1660.10">
    <property type="match status" value="1"/>
</dbReference>
<dbReference type="InterPro" id="IPR009061">
    <property type="entry name" value="DNA-bd_dom_put_sf"/>
</dbReference>
<feature type="domain" description="HTH merR-type" evidence="3">
    <location>
        <begin position="45"/>
        <end position="107"/>
    </location>
</feature>
<keyword evidence="1" id="KW-0238">DNA-binding</keyword>
<dbReference type="InterPro" id="IPR000551">
    <property type="entry name" value="MerR-type_HTH_dom"/>
</dbReference>
<protein>
    <submittedName>
        <fullName evidence="4">MerR family transcriptional regulator</fullName>
    </submittedName>
</protein>
<evidence type="ECO:0000313" key="5">
    <source>
        <dbReference type="Proteomes" id="UP000675409"/>
    </source>
</evidence>
<dbReference type="PROSITE" id="PS50937">
    <property type="entry name" value="HTH_MERR_2"/>
    <property type="match status" value="1"/>
</dbReference>
<comment type="caution">
    <text evidence="4">The sequence shown here is derived from an EMBL/GenBank/DDBJ whole genome shotgun (WGS) entry which is preliminary data.</text>
</comment>